<evidence type="ECO:0000256" key="3">
    <source>
        <dbReference type="ARBA" id="ARBA00022862"/>
    </source>
</evidence>
<evidence type="ECO:0000256" key="5">
    <source>
        <dbReference type="ARBA" id="ARBA00023284"/>
    </source>
</evidence>
<evidence type="ECO:0000256" key="10">
    <source>
        <dbReference type="PIRSR" id="PIRSR637944-1"/>
    </source>
</evidence>
<dbReference type="GO" id="GO:0005739">
    <property type="term" value="C:mitochondrion"/>
    <property type="evidence" value="ECO:0007669"/>
    <property type="project" value="TreeGrafter"/>
</dbReference>
<evidence type="ECO:0000256" key="4">
    <source>
        <dbReference type="ARBA" id="ARBA00023002"/>
    </source>
</evidence>
<proteinExistence type="inferred from homology"/>
<dbReference type="SUPFAM" id="SSF52833">
    <property type="entry name" value="Thioredoxin-like"/>
    <property type="match status" value="1"/>
</dbReference>
<keyword evidence="5 11" id="KW-0676">Redox-active center</keyword>
<dbReference type="GO" id="GO:0008379">
    <property type="term" value="F:thioredoxin peroxidase activity"/>
    <property type="evidence" value="ECO:0007669"/>
    <property type="project" value="InterPro"/>
</dbReference>
<comment type="similarity">
    <text evidence="1 11">Belongs to the peroxiredoxin family. Prx5 subfamily.</text>
</comment>
<evidence type="ECO:0000256" key="1">
    <source>
        <dbReference type="ARBA" id="ARBA00010505"/>
    </source>
</evidence>
<dbReference type="GO" id="GO:0034599">
    <property type="term" value="P:cellular response to oxidative stress"/>
    <property type="evidence" value="ECO:0007669"/>
    <property type="project" value="InterPro"/>
</dbReference>
<dbReference type="GO" id="GO:0042744">
    <property type="term" value="P:hydrogen peroxide catabolic process"/>
    <property type="evidence" value="ECO:0007669"/>
    <property type="project" value="TreeGrafter"/>
</dbReference>
<organism evidence="13 14">
    <name type="scientific">Mycena citricolor</name>
    <dbReference type="NCBI Taxonomy" id="2018698"/>
    <lineage>
        <taxon>Eukaryota</taxon>
        <taxon>Fungi</taxon>
        <taxon>Dikarya</taxon>
        <taxon>Basidiomycota</taxon>
        <taxon>Agaricomycotina</taxon>
        <taxon>Agaricomycetes</taxon>
        <taxon>Agaricomycetidae</taxon>
        <taxon>Agaricales</taxon>
        <taxon>Marasmiineae</taxon>
        <taxon>Mycenaceae</taxon>
        <taxon>Mycena</taxon>
    </lineage>
</organism>
<dbReference type="Gene3D" id="3.40.30.10">
    <property type="entry name" value="Glutaredoxin"/>
    <property type="match status" value="1"/>
</dbReference>
<dbReference type="InterPro" id="IPR013766">
    <property type="entry name" value="Thioredoxin_domain"/>
</dbReference>
<dbReference type="AlphaFoldDB" id="A0AAD2K9I4"/>
<dbReference type="Proteomes" id="UP001295794">
    <property type="component" value="Unassembled WGS sequence"/>
</dbReference>
<evidence type="ECO:0000256" key="8">
    <source>
        <dbReference type="ARBA" id="ARBA00076301"/>
    </source>
</evidence>
<evidence type="ECO:0000256" key="6">
    <source>
        <dbReference type="ARBA" id="ARBA00063543"/>
    </source>
</evidence>
<sequence>MAPTIKVGDTIPKGEFGYIPYAPELDDHSACGMPSKLSTDEWKGKKVVLFSVPGAFTPTCHVSHLPEYIQKYDELKAKGVDVIAVVAANDLFVMSGWARFENLKDKILPLSDAYAKWSASLGLSLDLTDKGLGVRTARYAMIIDDLVVKYVEVEQGAGVTVSGASAVLAAL</sequence>
<evidence type="ECO:0000256" key="2">
    <source>
        <dbReference type="ARBA" id="ARBA00022559"/>
    </source>
</evidence>
<evidence type="ECO:0000313" key="13">
    <source>
        <dbReference type="EMBL" id="CAK5284244.1"/>
    </source>
</evidence>
<comment type="caution">
    <text evidence="13">The sequence shown here is derived from an EMBL/GenBank/DDBJ whole genome shotgun (WGS) entry which is preliminary data.</text>
</comment>
<dbReference type="PANTHER" id="PTHR10430">
    <property type="entry name" value="PEROXIREDOXIN"/>
    <property type="match status" value="1"/>
</dbReference>
<accession>A0AAD2K9I4</accession>
<dbReference type="CDD" id="cd03013">
    <property type="entry name" value="PRX5_like"/>
    <property type="match status" value="1"/>
</dbReference>
<evidence type="ECO:0000313" key="14">
    <source>
        <dbReference type="Proteomes" id="UP001295794"/>
    </source>
</evidence>
<evidence type="ECO:0000256" key="11">
    <source>
        <dbReference type="RuleBase" id="RU366011"/>
    </source>
</evidence>
<dbReference type="InterPro" id="IPR013740">
    <property type="entry name" value="Redoxin"/>
</dbReference>
<reference evidence="13" key="1">
    <citation type="submission" date="2023-11" db="EMBL/GenBank/DDBJ databases">
        <authorList>
            <person name="De Vega J J."/>
            <person name="De Vega J J."/>
        </authorList>
    </citation>
    <scope>NUCLEOTIDE SEQUENCE</scope>
</reference>
<dbReference type="GO" id="GO:0005777">
    <property type="term" value="C:peroxisome"/>
    <property type="evidence" value="ECO:0007669"/>
    <property type="project" value="TreeGrafter"/>
</dbReference>
<keyword evidence="14" id="KW-1185">Reference proteome</keyword>
<keyword evidence="2 11" id="KW-0575">Peroxidase</keyword>
<dbReference type="InterPro" id="IPR036249">
    <property type="entry name" value="Thioredoxin-like_sf"/>
</dbReference>
<dbReference type="InterPro" id="IPR037944">
    <property type="entry name" value="PRX5-like"/>
</dbReference>
<evidence type="ECO:0000256" key="7">
    <source>
        <dbReference type="ARBA" id="ARBA00074156"/>
    </source>
</evidence>
<feature type="active site" description="Cysteine sulfenic acid (-SOH) intermediate" evidence="10">
    <location>
        <position position="60"/>
    </location>
</feature>
<protein>
    <recommendedName>
        <fullName evidence="7">Putative peroxiredoxin</fullName>
    </recommendedName>
    <alternativeName>
        <fullName evidence="8">Thioredoxin reductase</fullName>
    </alternativeName>
    <alternativeName>
        <fullName evidence="9">Thioredoxin-dependent peroxiredoxin</fullName>
    </alternativeName>
</protein>
<evidence type="ECO:0000259" key="12">
    <source>
        <dbReference type="PROSITE" id="PS51352"/>
    </source>
</evidence>
<comment type="subunit">
    <text evidence="6">Homodimer; disulfide-linked, upon oxidation.</text>
</comment>
<keyword evidence="4 11" id="KW-0560">Oxidoreductase</keyword>
<keyword evidence="3 11" id="KW-0049">Antioxidant</keyword>
<comment type="function">
    <text evidence="11">Thiol-specific peroxidase that catalyzes the reduction of hydrogen peroxide and organic hydroperoxides to water and alcohols, respectively. Plays a role in cell protection against oxidative stress by detoxifying peroxides.</text>
</comment>
<evidence type="ECO:0000256" key="9">
    <source>
        <dbReference type="ARBA" id="ARBA00079296"/>
    </source>
</evidence>
<dbReference type="PANTHER" id="PTHR10430:SF16">
    <property type="entry name" value="PEROXIREDOXIN-5, MITOCHONDRIAL"/>
    <property type="match status" value="1"/>
</dbReference>
<dbReference type="PROSITE" id="PS51352">
    <property type="entry name" value="THIOREDOXIN_2"/>
    <property type="match status" value="1"/>
</dbReference>
<dbReference type="GO" id="GO:0045454">
    <property type="term" value="P:cell redox homeostasis"/>
    <property type="evidence" value="ECO:0007669"/>
    <property type="project" value="TreeGrafter"/>
</dbReference>
<name>A0AAD2K9I4_9AGAR</name>
<dbReference type="FunFam" id="3.40.30.10:FF:000020">
    <property type="entry name" value="Peroxiredoxin"/>
    <property type="match status" value="1"/>
</dbReference>
<gene>
    <name evidence="13" type="ORF">MYCIT1_LOCUS37354</name>
</gene>
<feature type="domain" description="Thioredoxin" evidence="12">
    <location>
        <begin position="1"/>
        <end position="156"/>
    </location>
</feature>
<dbReference type="EMBL" id="CAVNYO010000478">
    <property type="protein sequence ID" value="CAK5284244.1"/>
    <property type="molecule type" value="Genomic_DNA"/>
</dbReference>
<dbReference type="Pfam" id="PF08534">
    <property type="entry name" value="Redoxin"/>
    <property type="match status" value="1"/>
</dbReference>